<evidence type="ECO:0000256" key="1">
    <source>
        <dbReference type="SAM" id="Coils"/>
    </source>
</evidence>
<dbReference type="RefSeq" id="WP_007365370.1">
    <property type="nucleotide sequence ID" value="NZ_ACLR01000126.1"/>
</dbReference>
<evidence type="ECO:0000313" key="4">
    <source>
        <dbReference type="EMBL" id="EEK16810.1"/>
    </source>
</evidence>
<keyword evidence="2" id="KW-0812">Transmembrane</keyword>
<feature type="transmembrane region" description="Helical" evidence="2">
    <location>
        <begin position="286"/>
        <end position="313"/>
    </location>
</feature>
<accession>C2MBU2</accession>
<keyword evidence="5" id="KW-1185">Reference proteome</keyword>
<evidence type="ECO:0000313" key="5">
    <source>
        <dbReference type="Proteomes" id="UP000003303"/>
    </source>
</evidence>
<feature type="transmembrane region" description="Helical" evidence="2">
    <location>
        <begin position="161"/>
        <end position="186"/>
    </location>
</feature>
<organism evidence="4 5">
    <name type="scientific">Porphyromonas uenonis 60-3</name>
    <dbReference type="NCBI Taxonomy" id="596327"/>
    <lineage>
        <taxon>Bacteria</taxon>
        <taxon>Pseudomonadati</taxon>
        <taxon>Bacteroidota</taxon>
        <taxon>Bacteroidia</taxon>
        <taxon>Bacteroidales</taxon>
        <taxon>Porphyromonadaceae</taxon>
        <taxon>Porphyromonas</taxon>
    </lineage>
</organism>
<gene>
    <name evidence="4" type="ORF">PORUE0001_0130</name>
</gene>
<reference evidence="4 5" key="1">
    <citation type="submission" date="2009-04" db="EMBL/GenBank/DDBJ databases">
        <authorList>
            <person name="Sebastian Y."/>
            <person name="Madupu R."/>
            <person name="Durkin A.S."/>
            <person name="Torralba M."/>
            <person name="Methe B."/>
            <person name="Sutton G.G."/>
            <person name="Strausberg R.L."/>
            <person name="Nelson K.E."/>
        </authorList>
    </citation>
    <scope>NUCLEOTIDE SEQUENCE [LARGE SCALE GENOMIC DNA]</scope>
    <source>
        <strain evidence="4 5">60-3</strain>
    </source>
</reference>
<dbReference type="eggNOG" id="ENOG502Z8G6">
    <property type="taxonomic scope" value="Bacteria"/>
</dbReference>
<sequence>MSFSSLYETLDRLIEQIITANLDGYMLLAQSLGALGALLYIAYRVWRSLANAEPIDVFPLLRPFVLGLLIMNFTWVTEPLNDVIGAISQGTETLCESNQGELEQARNDLQNYIEQKLEEMSDGSFFDLILGNTASLRVQVDFWIMGIVQDILQWLLDCAKLLLYTVSSFMLLILTLLGPIVFAFAIFDGFQASLVSWISRYIHLSLWLPVANILNLILNSIEIEMCRMQLADFQSGKFGCSYAMIVFYIIGLVAFTTVPTVSGWIVEAGGGGGGLTRNLTSGGSRLAGLAGARAGAVAGGAVTAGATVVASGAKKAYNFLKPKK</sequence>
<dbReference type="InterPro" id="IPR012424">
    <property type="entry name" value="Conjugative_transposon_TraJ_C"/>
</dbReference>
<name>C2MBU2_9PORP</name>
<proteinExistence type="predicted"/>
<dbReference type="AlphaFoldDB" id="C2MBU2"/>
<feature type="coiled-coil region" evidence="1">
    <location>
        <begin position="95"/>
        <end position="122"/>
    </location>
</feature>
<feature type="domain" description="Conjugative transposon TraJ C-terminal" evidence="3">
    <location>
        <begin position="2"/>
        <end position="108"/>
    </location>
</feature>
<comment type="caution">
    <text evidence="4">The sequence shown here is derived from an EMBL/GenBank/DDBJ whole genome shotgun (WGS) entry which is preliminary data.</text>
</comment>
<dbReference type="EMBL" id="ACLR01000126">
    <property type="protein sequence ID" value="EEK16810.1"/>
    <property type="molecule type" value="Genomic_DNA"/>
</dbReference>
<feature type="transmembrane region" description="Helical" evidence="2">
    <location>
        <begin position="25"/>
        <end position="43"/>
    </location>
</feature>
<feature type="domain" description="Conjugative transposon TraJ C-terminal" evidence="3">
    <location>
        <begin position="141"/>
        <end position="312"/>
    </location>
</feature>
<feature type="transmembrane region" description="Helical" evidence="2">
    <location>
        <begin position="239"/>
        <end position="266"/>
    </location>
</feature>
<keyword evidence="1" id="KW-0175">Coiled coil</keyword>
<protein>
    <submittedName>
        <fullName evidence="4">Putative conjugative transposon TraJ protein</fullName>
    </submittedName>
</protein>
<evidence type="ECO:0000256" key="2">
    <source>
        <dbReference type="SAM" id="Phobius"/>
    </source>
</evidence>
<dbReference type="Proteomes" id="UP000003303">
    <property type="component" value="Unassembled WGS sequence"/>
</dbReference>
<dbReference type="STRING" id="596327.PORUE0001_0130"/>
<dbReference type="Pfam" id="PF07863">
    <property type="entry name" value="CtnDOT_TraJ"/>
    <property type="match status" value="2"/>
</dbReference>
<evidence type="ECO:0000259" key="3">
    <source>
        <dbReference type="Pfam" id="PF07863"/>
    </source>
</evidence>
<feature type="transmembrane region" description="Helical" evidence="2">
    <location>
        <begin position="198"/>
        <end position="218"/>
    </location>
</feature>
<keyword evidence="2" id="KW-0472">Membrane</keyword>
<keyword evidence="2" id="KW-1133">Transmembrane helix</keyword>